<dbReference type="AlphaFoldDB" id="A0A1I4BVW4"/>
<keyword evidence="3" id="KW-1185">Reference proteome</keyword>
<evidence type="ECO:0000313" key="3">
    <source>
        <dbReference type="Proteomes" id="UP000323300"/>
    </source>
</evidence>
<keyword evidence="1" id="KW-0732">Signal</keyword>
<protein>
    <recommendedName>
        <fullName evidence="4">Beta/Gamma crystallin</fullName>
    </recommendedName>
</protein>
<dbReference type="EMBL" id="FOSL01000011">
    <property type="protein sequence ID" value="SFK72307.1"/>
    <property type="molecule type" value="Genomic_DNA"/>
</dbReference>
<organism evidence="2 3">
    <name type="scientific">Neomesorhizobium albiziae</name>
    <dbReference type="NCBI Taxonomy" id="335020"/>
    <lineage>
        <taxon>Bacteria</taxon>
        <taxon>Pseudomonadati</taxon>
        <taxon>Pseudomonadota</taxon>
        <taxon>Alphaproteobacteria</taxon>
        <taxon>Hyphomicrobiales</taxon>
        <taxon>Phyllobacteriaceae</taxon>
        <taxon>Neomesorhizobium</taxon>
    </lineage>
</organism>
<evidence type="ECO:0008006" key="4">
    <source>
        <dbReference type="Google" id="ProtNLM"/>
    </source>
</evidence>
<sequence length="126" mass="13745">MRYVLATLTVVLGAAPALADAEPEEFRYVGDNHKWSLVCNSSGYQLKSQYPVARFVEAGVNSKVVEGIETLDLGKTCDALHNVLGKGKWCWANGGFRAEFENSSIGFPRQELTCPDPKDDKEGCGC</sequence>
<dbReference type="RefSeq" id="WP_149761536.1">
    <property type="nucleotide sequence ID" value="NZ_BSPE01000004.1"/>
</dbReference>
<accession>A0A1I4BVW4</accession>
<gene>
    <name evidence="2" type="ORF">SAMN04488498_11188</name>
</gene>
<feature type="signal peptide" evidence="1">
    <location>
        <begin position="1"/>
        <end position="19"/>
    </location>
</feature>
<reference evidence="2 3" key="1">
    <citation type="submission" date="2016-10" db="EMBL/GenBank/DDBJ databases">
        <authorList>
            <person name="Varghese N."/>
            <person name="Submissions S."/>
        </authorList>
    </citation>
    <scope>NUCLEOTIDE SEQUENCE [LARGE SCALE GENOMIC DNA]</scope>
    <source>
        <strain evidence="2 3">DSM 21822</strain>
    </source>
</reference>
<name>A0A1I4BVW4_9HYPH</name>
<feature type="chain" id="PRO_5009302555" description="Beta/Gamma crystallin" evidence="1">
    <location>
        <begin position="20"/>
        <end position="126"/>
    </location>
</feature>
<evidence type="ECO:0000256" key="1">
    <source>
        <dbReference type="SAM" id="SignalP"/>
    </source>
</evidence>
<dbReference type="OrthoDB" id="7864285at2"/>
<evidence type="ECO:0000313" key="2">
    <source>
        <dbReference type="EMBL" id="SFK72307.1"/>
    </source>
</evidence>
<dbReference type="Proteomes" id="UP000323300">
    <property type="component" value="Unassembled WGS sequence"/>
</dbReference>
<proteinExistence type="predicted"/>